<proteinExistence type="predicted"/>
<dbReference type="AlphaFoldDB" id="A0A089XG01"/>
<dbReference type="EMBL" id="CP009438">
    <property type="protein sequence ID" value="AIS02239.1"/>
    <property type="molecule type" value="Genomic_DNA"/>
</dbReference>
<gene>
    <name evidence="1" type="ORF">SGLAU_31525</name>
</gene>
<name>A0A089XG01_STRGA</name>
<dbReference type="HOGENOM" id="CLU_3398736_0_0_11"/>
<protein>
    <submittedName>
        <fullName evidence="1">Uncharacterized protein</fullName>
    </submittedName>
</protein>
<dbReference type="KEGG" id="sgu:SGLAU_31525"/>
<reference evidence="2" key="1">
    <citation type="journal article" date="2015" name="J. Biotechnol.">
        <title>Complete genome sequence of the actinobacterium Streptomyces glaucescens GLA.O (DSM 40922) consisting of a linear chromosome and one linear plasmid.</title>
        <authorList>
            <person name="Ortseifen V."/>
            <person name="Winkler A."/>
            <person name="Albersmeier A."/>
            <person name="Wendler S."/>
            <person name="Puhler A."/>
            <person name="Kalinowski J."/>
            <person name="Ruckert C."/>
        </authorList>
    </citation>
    <scope>NUCLEOTIDE SEQUENCE [LARGE SCALE GENOMIC DNA]</scope>
    <source>
        <strain evidence="2">DSM 40922 / GLA O</strain>
    </source>
</reference>
<evidence type="ECO:0000313" key="1">
    <source>
        <dbReference type="EMBL" id="AIS02239.1"/>
    </source>
</evidence>
<dbReference type="Proteomes" id="UP000029482">
    <property type="component" value="Chromosome"/>
</dbReference>
<accession>A0A089XG01</accession>
<dbReference type="STRING" id="1907.SGLAU_31525"/>
<evidence type="ECO:0000313" key="2">
    <source>
        <dbReference type="Proteomes" id="UP000029482"/>
    </source>
</evidence>
<keyword evidence="2" id="KW-1185">Reference proteome</keyword>
<organism evidence="1 2">
    <name type="scientific">Streptomyces glaucescens</name>
    <dbReference type="NCBI Taxonomy" id="1907"/>
    <lineage>
        <taxon>Bacteria</taxon>
        <taxon>Bacillati</taxon>
        <taxon>Actinomycetota</taxon>
        <taxon>Actinomycetes</taxon>
        <taxon>Kitasatosporales</taxon>
        <taxon>Streptomycetaceae</taxon>
        <taxon>Streptomyces</taxon>
    </lineage>
</organism>
<sequence>MDDNAWGEAGTVVASVAVIDSGIVDKAGQAP</sequence>